<comment type="function">
    <text evidence="7">Catalyzes the transfer of the enolpyruvyl moiety of phosphoenolpyruvate (PEP) to the 5-hydroxyl of shikimate-3-phosphate (S3P) to produce enolpyruvyl shikimate-3-phosphate and inorganic phosphate.</text>
</comment>
<feature type="binding site" evidence="7">
    <location>
        <position position="343"/>
    </location>
    <ligand>
        <name>3-phosphoshikimate</name>
        <dbReference type="ChEBI" id="CHEBI:145989"/>
    </ligand>
</feature>
<feature type="binding site" evidence="7">
    <location>
        <position position="414"/>
    </location>
    <ligand>
        <name>phosphoenolpyruvate</name>
        <dbReference type="ChEBI" id="CHEBI:58702"/>
    </ligand>
</feature>
<organism evidence="9 10">
    <name type="scientific">Roseburia faecis</name>
    <dbReference type="NCBI Taxonomy" id="301302"/>
    <lineage>
        <taxon>Bacteria</taxon>
        <taxon>Bacillati</taxon>
        <taxon>Bacillota</taxon>
        <taxon>Clostridia</taxon>
        <taxon>Lachnospirales</taxon>
        <taxon>Lachnospiraceae</taxon>
        <taxon>Roseburia</taxon>
    </lineage>
</organism>
<dbReference type="UniPathway" id="UPA00053">
    <property type="reaction ID" value="UER00089"/>
</dbReference>
<dbReference type="InterPro" id="IPR013792">
    <property type="entry name" value="RNA3'P_cycl/enolpyr_Trfase_a/b"/>
</dbReference>
<evidence type="ECO:0000313" key="9">
    <source>
        <dbReference type="EMBL" id="MTR82800.1"/>
    </source>
</evidence>
<dbReference type="GO" id="GO:0009073">
    <property type="term" value="P:aromatic amino acid family biosynthetic process"/>
    <property type="evidence" value="ECO:0007669"/>
    <property type="project" value="UniProtKB-KW"/>
</dbReference>
<feature type="binding site" evidence="7">
    <location>
        <position position="347"/>
    </location>
    <ligand>
        <name>phosphoenolpyruvate</name>
        <dbReference type="ChEBI" id="CHEBI:58702"/>
    </ligand>
</feature>
<keyword evidence="7" id="KW-0963">Cytoplasm</keyword>
<feature type="binding site" evidence="7">
    <location>
        <position position="98"/>
    </location>
    <ligand>
        <name>phosphoenolpyruvate</name>
        <dbReference type="ChEBI" id="CHEBI:58702"/>
    </ligand>
</feature>
<keyword evidence="5 7" id="KW-0057">Aromatic amino acid biosynthesis</keyword>
<dbReference type="InterPro" id="IPR036968">
    <property type="entry name" value="Enolpyruvate_Tfrase_sf"/>
</dbReference>
<feature type="binding site" evidence="7">
    <location>
        <position position="316"/>
    </location>
    <ligand>
        <name>3-phosphoshikimate</name>
        <dbReference type="ChEBI" id="CHEBI:145989"/>
    </ligand>
</feature>
<evidence type="ECO:0000256" key="2">
    <source>
        <dbReference type="ARBA" id="ARBA00009948"/>
    </source>
</evidence>
<dbReference type="HAMAP" id="MF_00210">
    <property type="entry name" value="EPSP_synth"/>
    <property type="match status" value="1"/>
</dbReference>
<sequence>MILQDTYEVKKADIIPVEVSVPGSKSITNRALLIAALANGKSVLKGVLFSDDSRHFLQALQNLGFVVEIDEPHAVVSIEGKGGRVPKTKASVDVGSAGTAARFLTAYLGLCEGEYHMNSSEQMKKRPMEELLQALQDLGAEVTYKEASGHFPFVIGNSGVNRHEVTIDVEKSSQFLSALLISSVLFQKEFRIHVKGHHGMAYVEMTVAMMKQFGVEVQRPASDTFVIAEHAAYQAREYQIEPDVSAASYFYAMCPVVGVPAKVCHVHWESLQGDTSFLHVLEQMGCRTEEEPDGIRMYPPTEGFLGGVFDFSAFSDQALTLAAIACFASETVEITGIGHIRYQECDRFAAILTNLKAMGIACEQLDENRIVIHPGKPHGCKIKTFEDHRVAMAFAIPGLVTDGIVIENPSCCRKTFENYFEILDTLCK</sequence>
<evidence type="ECO:0000256" key="4">
    <source>
        <dbReference type="ARBA" id="ARBA00022679"/>
    </source>
</evidence>
<evidence type="ECO:0000259" key="8">
    <source>
        <dbReference type="Pfam" id="PF00275"/>
    </source>
</evidence>
<dbReference type="GO" id="GO:0008652">
    <property type="term" value="P:amino acid biosynthetic process"/>
    <property type="evidence" value="ECO:0007669"/>
    <property type="project" value="UniProtKB-KW"/>
</dbReference>
<keyword evidence="3 7" id="KW-0028">Amino-acid biosynthesis</keyword>
<evidence type="ECO:0000313" key="10">
    <source>
        <dbReference type="Proteomes" id="UP000446657"/>
    </source>
</evidence>
<dbReference type="SUPFAM" id="SSF55205">
    <property type="entry name" value="EPT/RTPC-like"/>
    <property type="match status" value="1"/>
</dbReference>
<dbReference type="PANTHER" id="PTHR21090">
    <property type="entry name" value="AROM/DEHYDROQUINATE SYNTHASE"/>
    <property type="match status" value="1"/>
</dbReference>
<name>A0A844KTN4_9FIRM</name>
<comment type="pathway">
    <text evidence="1 7">Metabolic intermediate biosynthesis; chorismate biosynthesis; chorismate from D-erythrose 4-phosphate and phosphoenolpyruvate: step 6/7.</text>
</comment>
<dbReference type="GO" id="GO:0005737">
    <property type="term" value="C:cytoplasm"/>
    <property type="evidence" value="ECO:0007669"/>
    <property type="project" value="UniProtKB-SubCell"/>
</dbReference>
<evidence type="ECO:0000256" key="3">
    <source>
        <dbReference type="ARBA" id="ARBA00022605"/>
    </source>
</evidence>
<dbReference type="CDD" id="cd01556">
    <property type="entry name" value="EPSP_synthase"/>
    <property type="match status" value="1"/>
</dbReference>
<dbReference type="EC" id="2.5.1.19" evidence="7"/>
<feature type="binding site" evidence="7">
    <location>
        <position position="25"/>
    </location>
    <ligand>
        <name>3-phosphoshikimate</name>
        <dbReference type="ChEBI" id="CHEBI:145989"/>
    </ligand>
</feature>
<evidence type="ECO:0000256" key="5">
    <source>
        <dbReference type="ARBA" id="ARBA00023141"/>
    </source>
</evidence>
<dbReference type="GO" id="GO:0009423">
    <property type="term" value="P:chorismate biosynthetic process"/>
    <property type="evidence" value="ECO:0007669"/>
    <property type="project" value="UniProtKB-UniRule"/>
</dbReference>
<dbReference type="Proteomes" id="UP000446657">
    <property type="component" value="Unassembled WGS sequence"/>
</dbReference>
<dbReference type="InterPro" id="IPR001986">
    <property type="entry name" value="Enolpyruvate_Tfrase_dom"/>
</dbReference>
<dbReference type="AlphaFoldDB" id="A0A844KTN4"/>
<dbReference type="NCBIfam" id="TIGR01356">
    <property type="entry name" value="aroA"/>
    <property type="match status" value="1"/>
</dbReference>
<protein>
    <recommendedName>
        <fullName evidence="7">3-phosphoshikimate 1-carboxyvinyltransferase</fullName>
        <ecNumber evidence="7">2.5.1.19</ecNumber>
    </recommendedName>
    <alternativeName>
        <fullName evidence="7">5-enolpyruvylshikimate-3-phosphate synthase</fullName>
        <shortName evidence="7">EPSP synthase</shortName>
        <shortName evidence="7">EPSPS</shortName>
    </alternativeName>
</protein>
<accession>A0A844KTN4</accession>
<evidence type="ECO:0000256" key="1">
    <source>
        <dbReference type="ARBA" id="ARBA00004811"/>
    </source>
</evidence>
<feature type="binding site" evidence="7">
    <location>
        <position position="173"/>
    </location>
    <ligand>
        <name>3-phosphoshikimate</name>
        <dbReference type="ChEBI" id="CHEBI:145989"/>
    </ligand>
</feature>
<comment type="subunit">
    <text evidence="7">Monomer.</text>
</comment>
<feature type="domain" description="Enolpyruvate transferase" evidence="8">
    <location>
        <begin position="17"/>
        <end position="423"/>
    </location>
</feature>
<keyword evidence="4 7" id="KW-0808">Transferase</keyword>
<dbReference type="GO" id="GO:0003866">
    <property type="term" value="F:3-phosphoshikimate 1-carboxyvinyltransferase activity"/>
    <property type="evidence" value="ECO:0007669"/>
    <property type="project" value="UniProtKB-UniRule"/>
</dbReference>
<dbReference type="PIRSF" id="PIRSF000505">
    <property type="entry name" value="EPSPS"/>
    <property type="match status" value="1"/>
</dbReference>
<evidence type="ECO:0000256" key="6">
    <source>
        <dbReference type="ARBA" id="ARBA00044633"/>
    </source>
</evidence>
<feature type="binding site" evidence="7">
    <location>
        <position position="172"/>
    </location>
    <ligand>
        <name>3-phosphoshikimate</name>
        <dbReference type="ChEBI" id="CHEBI:145989"/>
    </ligand>
</feature>
<comment type="caution">
    <text evidence="9">The sequence shown here is derived from an EMBL/GenBank/DDBJ whole genome shotgun (WGS) entry which is preliminary data.</text>
</comment>
<evidence type="ECO:0000256" key="7">
    <source>
        <dbReference type="HAMAP-Rule" id="MF_00210"/>
    </source>
</evidence>
<gene>
    <name evidence="7 9" type="primary">aroA</name>
    <name evidence="9" type="ORF">GMD30_14170</name>
</gene>
<feature type="binding site" evidence="7">
    <location>
        <position position="126"/>
    </location>
    <ligand>
        <name>phosphoenolpyruvate</name>
        <dbReference type="ChEBI" id="CHEBI:58702"/>
    </ligand>
</feature>
<dbReference type="PANTHER" id="PTHR21090:SF5">
    <property type="entry name" value="PENTAFUNCTIONAL AROM POLYPEPTIDE"/>
    <property type="match status" value="1"/>
</dbReference>
<comment type="subcellular location">
    <subcellularLocation>
        <location evidence="7">Cytoplasm</location>
    </subcellularLocation>
</comment>
<feature type="binding site" evidence="7">
    <location>
        <position position="25"/>
    </location>
    <ligand>
        <name>phosphoenolpyruvate</name>
        <dbReference type="ChEBI" id="CHEBI:58702"/>
    </ligand>
</feature>
<dbReference type="InterPro" id="IPR006264">
    <property type="entry name" value="EPSP_synthase"/>
</dbReference>
<proteinExistence type="inferred from homology"/>
<dbReference type="RefSeq" id="WP_155177542.1">
    <property type="nucleotide sequence ID" value="NZ_JADNLZ010000001.1"/>
</dbReference>
<reference evidence="9 10" key="1">
    <citation type="journal article" date="2019" name="Nat. Med.">
        <title>A library of human gut bacterial isolates paired with longitudinal multiomics data enables mechanistic microbiome research.</title>
        <authorList>
            <person name="Poyet M."/>
            <person name="Groussin M."/>
            <person name="Gibbons S.M."/>
            <person name="Avila-Pacheco J."/>
            <person name="Jiang X."/>
            <person name="Kearney S.M."/>
            <person name="Perrotta A.R."/>
            <person name="Berdy B."/>
            <person name="Zhao S."/>
            <person name="Lieberman T.D."/>
            <person name="Swanson P.K."/>
            <person name="Smith M."/>
            <person name="Roesemann S."/>
            <person name="Alexander J.E."/>
            <person name="Rich S.A."/>
            <person name="Livny J."/>
            <person name="Vlamakis H."/>
            <person name="Clish C."/>
            <person name="Bullock K."/>
            <person name="Deik A."/>
            <person name="Scott J."/>
            <person name="Pierce K.A."/>
            <person name="Xavier R.J."/>
            <person name="Alm E.J."/>
        </authorList>
    </citation>
    <scope>NUCLEOTIDE SEQUENCE [LARGE SCALE GENOMIC DNA]</scope>
    <source>
        <strain evidence="9 10">BIOML-A1</strain>
    </source>
</reference>
<feature type="binding site" evidence="7">
    <location>
        <position position="30"/>
    </location>
    <ligand>
        <name>3-phosphoshikimate</name>
        <dbReference type="ChEBI" id="CHEBI:145989"/>
    </ligand>
</feature>
<feature type="binding site" evidence="7">
    <location>
        <position position="174"/>
    </location>
    <ligand>
        <name>3-phosphoshikimate</name>
        <dbReference type="ChEBI" id="CHEBI:145989"/>
    </ligand>
</feature>
<comment type="caution">
    <text evidence="7">Lacks conserved residue(s) required for the propagation of feature annotation.</text>
</comment>
<comment type="catalytic activity">
    <reaction evidence="6">
        <text>3-phosphoshikimate + phosphoenolpyruvate = 5-O-(1-carboxyvinyl)-3-phosphoshikimate + phosphate</text>
        <dbReference type="Rhea" id="RHEA:21256"/>
        <dbReference type="ChEBI" id="CHEBI:43474"/>
        <dbReference type="ChEBI" id="CHEBI:57701"/>
        <dbReference type="ChEBI" id="CHEBI:58702"/>
        <dbReference type="ChEBI" id="CHEBI:145989"/>
        <dbReference type="EC" id="2.5.1.19"/>
    </reaction>
    <physiologicalReaction direction="left-to-right" evidence="6">
        <dbReference type="Rhea" id="RHEA:21257"/>
    </physiologicalReaction>
</comment>
<feature type="active site" description="Proton acceptor" evidence="7">
    <location>
        <position position="316"/>
    </location>
</feature>
<comment type="similarity">
    <text evidence="2 7">Belongs to the EPSP synthase family.</text>
</comment>
<dbReference type="EMBL" id="WNAL01000036">
    <property type="protein sequence ID" value="MTR82800.1"/>
    <property type="molecule type" value="Genomic_DNA"/>
</dbReference>
<feature type="binding site" evidence="7">
    <location>
        <position position="26"/>
    </location>
    <ligand>
        <name>3-phosphoshikimate</name>
        <dbReference type="ChEBI" id="CHEBI:145989"/>
    </ligand>
</feature>
<feature type="binding site" evidence="7">
    <location>
        <position position="174"/>
    </location>
    <ligand>
        <name>phosphoenolpyruvate</name>
        <dbReference type="ChEBI" id="CHEBI:58702"/>
    </ligand>
</feature>
<dbReference type="Pfam" id="PF00275">
    <property type="entry name" value="EPSP_synthase"/>
    <property type="match status" value="1"/>
</dbReference>
<feature type="binding site" evidence="7">
    <location>
        <position position="389"/>
    </location>
    <ligand>
        <name>phosphoenolpyruvate</name>
        <dbReference type="ChEBI" id="CHEBI:58702"/>
    </ligand>
</feature>
<dbReference type="Gene3D" id="3.65.10.10">
    <property type="entry name" value="Enolpyruvate transferase domain"/>
    <property type="match status" value="2"/>
</dbReference>